<organism evidence="1 2">
    <name type="scientific">Candidatus Sungiibacteriota bacterium</name>
    <dbReference type="NCBI Taxonomy" id="2750080"/>
    <lineage>
        <taxon>Bacteria</taxon>
        <taxon>Candidatus Sungiibacteriota</taxon>
    </lineage>
</organism>
<reference evidence="1" key="1">
    <citation type="submission" date="2020-07" db="EMBL/GenBank/DDBJ databases">
        <title>Huge and variable diversity of episymbiotic CPR bacteria and DPANN archaea in groundwater ecosystems.</title>
        <authorList>
            <person name="He C.Y."/>
            <person name="Keren R."/>
            <person name="Whittaker M."/>
            <person name="Farag I.F."/>
            <person name="Doudna J."/>
            <person name="Cate J.H.D."/>
            <person name="Banfield J.F."/>
        </authorList>
    </citation>
    <scope>NUCLEOTIDE SEQUENCE</scope>
    <source>
        <strain evidence="1">NC_groundwater_418_Ag_B-0.1um_45_10</strain>
    </source>
</reference>
<sequence length="234" mass="26381">MGRNKIFIFGGNTLYKFDLNRQTGSFESLESGVAITGVMEKPDNPNINFIATQDKIMVYGNSPEPRTAWFRTENQPAMNQITLYRESFYMLGEDGLIYRLPFSTSSTTSEIIVGDFALWTQQATSYKLKAKSFSVEGSIFGLTDEHTLVELANGQKKNEIVLKEAVQEIFTLSNHKNIYALSPADGLIVILDKNLNTKKRLFHPELAGTSSFVVNSQERVVYFLKGKTVYSFEI</sequence>
<dbReference type="AlphaFoldDB" id="A0A931YDJ0"/>
<dbReference type="EMBL" id="JACPHQ010000019">
    <property type="protein sequence ID" value="MBI2465921.1"/>
    <property type="molecule type" value="Genomic_DNA"/>
</dbReference>
<accession>A0A931YDJ0</accession>
<gene>
    <name evidence="1" type="ORF">HYV66_01675</name>
</gene>
<proteinExistence type="predicted"/>
<evidence type="ECO:0000313" key="2">
    <source>
        <dbReference type="Proteomes" id="UP000709672"/>
    </source>
</evidence>
<evidence type="ECO:0000313" key="1">
    <source>
        <dbReference type="EMBL" id="MBI2465921.1"/>
    </source>
</evidence>
<comment type="caution">
    <text evidence="1">The sequence shown here is derived from an EMBL/GenBank/DDBJ whole genome shotgun (WGS) entry which is preliminary data.</text>
</comment>
<protein>
    <submittedName>
        <fullName evidence="1">Uncharacterized protein</fullName>
    </submittedName>
</protein>
<dbReference type="Proteomes" id="UP000709672">
    <property type="component" value="Unassembled WGS sequence"/>
</dbReference>
<name>A0A931YDJ0_9BACT</name>